<name>A0A5D3CNG2_CUCMM</name>
<evidence type="ECO:0000313" key="3">
    <source>
        <dbReference type="Proteomes" id="UP000321393"/>
    </source>
</evidence>
<dbReference type="Proteomes" id="UP000321393">
    <property type="component" value="Unassembled WGS sequence"/>
</dbReference>
<reference evidence="3 4" key="1">
    <citation type="submission" date="2019-08" db="EMBL/GenBank/DDBJ databases">
        <title>Draft genome sequences of two oriental melons (Cucumis melo L. var makuwa).</title>
        <authorList>
            <person name="Kwon S.-Y."/>
        </authorList>
    </citation>
    <scope>NUCLEOTIDE SEQUENCE [LARGE SCALE GENOMIC DNA]</scope>
    <source>
        <strain evidence="4">cv. Chang Bougi</strain>
        <strain evidence="3">cv. SW 3</strain>
        <tissue evidence="2">Leaf</tissue>
    </source>
</reference>
<proteinExistence type="predicted"/>
<accession>A0A5D3CNG2</accession>
<evidence type="ECO:0000313" key="1">
    <source>
        <dbReference type="EMBL" id="KAA0036517.1"/>
    </source>
</evidence>
<evidence type="ECO:0000313" key="2">
    <source>
        <dbReference type="EMBL" id="TYK13463.1"/>
    </source>
</evidence>
<gene>
    <name evidence="2" type="ORF">E5676_scaffold179G00250</name>
    <name evidence="1" type="ORF">E6C27_scaffold191G00100</name>
</gene>
<dbReference type="EMBL" id="SSTE01019582">
    <property type="protein sequence ID" value="KAA0036517.1"/>
    <property type="molecule type" value="Genomic_DNA"/>
</dbReference>
<dbReference type="AlphaFoldDB" id="A0A5D3CNG2"/>
<comment type="caution">
    <text evidence="2">The sequence shown here is derived from an EMBL/GenBank/DDBJ whole genome shotgun (WGS) entry which is preliminary data.</text>
</comment>
<organism evidence="2 4">
    <name type="scientific">Cucumis melo var. makuwa</name>
    <name type="common">Oriental melon</name>
    <dbReference type="NCBI Taxonomy" id="1194695"/>
    <lineage>
        <taxon>Eukaryota</taxon>
        <taxon>Viridiplantae</taxon>
        <taxon>Streptophyta</taxon>
        <taxon>Embryophyta</taxon>
        <taxon>Tracheophyta</taxon>
        <taxon>Spermatophyta</taxon>
        <taxon>Magnoliopsida</taxon>
        <taxon>eudicotyledons</taxon>
        <taxon>Gunneridae</taxon>
        <taxon>Pentapetalae</taxon>
        <taxon>rosids</taxon>
        <taxon>fabids</taxon>
        <taxon>Cucurbitales</taxon>
        <taxon>Cucurbitaceae</taxon>
        <taxon>Benincaseae</taxon>
        <taxon>Cucumis</taxon>
    </lineage>
</organism>
<dbReference type="Proteomes" id="UP000321947">
    <property type="component" value="Unassembled WGS sequence"/>
</dbReference>
<evidence type="ECO:0000313" key="4">
    <source>
        <dbReference type="Proteomes" id="UP000321947"/>
    </source>
</evidence>
<dbReference type="EMBL" id="SSTD01009969">
    <property type="protein sequence ID" value="TYK13463.1"/>
    <property type="molecule type" value="Genomic_DNA"/>
</dbReference>
<sequence>MPCLVAIYLVVDVPSLSRNRSSISNGYIMESQLALEEEETEEGHLEDEMLRNIEKGSADMRWLRNKRVKTNDVLRHPADVEEWKHFDSKFSDFASDPWNVHLRKIDVYLQPLIEELKELWTFGGGVQRGIRHVQYTWVIDRRSGYEVEYPSWDIDAIF</sequence>
<protein>
    <submittedName>
        <fullName evidence="2">Uncharacterized protein</fullName>
    </submittedName>
</protein>